<organism evidence="1 2">
    <name type="scientific">Tetrahymena thermophila (strain SB210)</name>
    <dbReference type="NCBI Taxonomy" id="312017"/>
    <lineage>
        <taxon>Eukaryota</taxon>
        <taxon>Sar</taxon>
        <taxon>Alveolata</taxon>
        <taxon>Ciliophora</taxon>
        <taxon>Intramacronucleata</taxon>
        <taxon>Oligohymenophorea</taxon>
        <taxon>Hymenostomatida</taxon>
        <taxon>Tetrahymenina</taxon>
        <taxon>Tetrahymenidae</taxon>
        <taxon>Tetrahymena</taxon>
    </lineage>
</organism>
<protein>
    <submittedName>
        <fullName evidence="1">Uncharacterized protein</fullName>
    </submittedName>
</protein>
<proteinExistence type="predicted"/>
<gene>
    <name evidence="1" type="ORF">TTHERM_000277587</name>
</gene>
<dbReference type="KEGG" id="tet:TTHERM_000277587"/>
<evidence type="ECO:0000313" key="2">
    <source>
        <dbReference type="Proteomes" id="UP000009168"/>
    </source>
</evidence>
<dbReference type="GeneID" id="24438162"/>
<sequence>MMIIFFIKKILIKPQKPIPEKKLIPNISIQYLQNGSMSLTKMVQMLDSAKVNYANYLGKIQFQATIIEAKVTLIPNLIIFMAINQTNCELSNITNAQNDETIITLQQSNLMQLYFCIKYMVNILPISSNIVELIRLFFTFPPTVLQAINEAFKPTIYTTNTTTQIHIFCFHDLGYLI</sequence>
<keyword evidence="2" id="KW-1185">Reference proteome</keyword>
<accession>W7XHJ1</accession>
<dbReference type="RefSeq" id="XP_012653593.1">
    <property type="nucleotide sequence ID" value="XM_012798139.1"/>
</dbReference>
<dbReference type="AlphaFoldDB" id="W7XHJ1"/>
<name>W7XHJ1_TETTS</name>
<dbReference type="InParanoid" id="W7XHJ1"/>
<reference evidence="2" key="1">
    <citation type="journal article" date="2006" name="PLoS Biol.">
        <title>Macronuclear genome sequence of the ciliate Tetrahymena thermophila, a model eukaryote.</title>
        <authorList>
            <person name="Eisen J.A."/>
            <person name="Coyne R.S."/>
            <person name="Wu M."/>
            <person name="Wu D."/>
            <person name="Thiagarajan M."/>
            <person name="Wortman J.R."/>
            <person name="Badger J.H."/>
            <person name="Ren Q."/>
            <person name="Amedeo P."/>
            <person name="Jones K.M."/>
            <person name="Tallon L.J."/>
            <person name="Delcher A.L."/>
            <person name="Salzberg S.L."/>
            <person name="Silva J.C."/>
            <person name="Haas B.J."/>
            <person name="Majoros W.H."/>
            <person name="Farzad M."/>
            <person name="Carlton J.M."/>
            <person name="Smith R.K. Jr."/>
            <person name="Garg J."/>
            <person name="Pearlman R.E."/>
            <person name="Karrer K.M."/>
            <person name="Sun L."/>
            <person name="Manning G."/>
            <person name="Elde N.C."/>
            <person name="Turkewitz A.P."/>
            <person name="Asai D.J."/>
            <person name="Wilkes D.E."/>
            <person name="Wang Y."/>
            <person name="Cai H."/>
            <person name="Collins K."/>
            <person name="Stewart B.A."/>
            <person name="Lee S.R."/>
            <person name="Wilamowska K."/>
            <person name="Weinberg Z."/>
            <person name="Ruzzo W.L."/>
            <person name="Wloga D."/>
            <person name="Gaertig J."/>
            <person name="Frankel J."/>
            <person name="Tsao C.-C."/>
            <person name="Gorovsky M.A."/>
            <person name="Keeling P.J."/>
            <person name="Waller R.F."/>
            <person name="Patron N.J."/>
            <person name="Cherry J.M."/>
            <person name="Stover N.A."/>
            <person name="Krieger C.J."/>
            <person name="del Toro C."/>
            <person name="Ryder H.F."/>
            <person name="Williamson S.C."/>
            <person name="Barbeau R.A."/>
            <person name="Hamilton E.P."/>
            <person name="Orias E."/>
        </authorList>
    </citation>
    <scope>NUCLEOTIDE SEQUENCE [LARGE SCALE GENOMIC DNA]</scope>
    <source>
        <strain evidence="2">SB210</strain>
    </source>
</reference>
<dbReference type="EMBL" id="GG662656">
    <property type="protein sequence ID" value="EWS73846.1"/>
    <property type="molecule type" value="Genomic_DNA"/>
</dbReference>
<evidence type="ECO:0000313" key="1">
    <source>
        <dbReference type="EMBL" id="EWS73846.1"/>
    </source>
</evidence>
<dbReference type="Proteomes" id="UP000009168">
    <property type="component" value="Unassembled WGS sequence"/>
</dbReference>